<dbReference type="GO" id="GO:0016887">
    <property type="term" value="F:ATP hydrolysis activity"/>
    <property type="evidence" value="ECO:0007669"/>
    <property type="project" value="InterPro"/>
</dbReference>
<organism evidence="4 5">
    <name type="scientific">Microcystis aeruginosa Ma_QC_C_20070703_M131</name>
    <dbReference type="NCBI Taxonomy" id="2486263"/>
    <lineage>
        <taxon>Bacteria</taxon>
        <taxon>Bacillati</taxon>
        <taxon>Cyanobacteriota</taxon>
        <taxon>Cyanophyceae</taxon>
        <taxon>Oscillatoriophycideae</taxon>
        <taxon>Chroococcales</taxon>
        <taxon>Microcystaceae</taxon>
        <taxon>Microcystis</taxon>
    </lineage>
</organism>
<feature type="domain" description="ABC transporter" evidence="3">
    <location>
        <begin position="13"/>
        <end position="238"/>
    </location>
</feature>
<sequence>MVSPTDTSLSPLIEVVNLQKNYGNFAAVRGINFQVYPGEIFGLIGPDGAGKTTTFHILGGVMNPSGGYVDLEGKKPRHVRQTIGYLTQQFSLYLDLSIDENLRYVANLRQVTERDLQARRDKYLTLMNLKGIGDRLAGQLSGGMKQKLALCCALISRPQILLLDEPTTGVDPVSRREFWDILATLAREGITIVVATPYLDEAERCHRIALMYEGQIHEIGTLSQLRQRLGLQRLEIRSPDIAATAEKILLLVDGQNINDVQLFGDRLDVLTGNPQQATRIIQNAIDHLSAIHPSEATLENVFVTRLRQQGSDPPFIPLPKFKSETITTGIAIDARDLRKTFANFCAVKGVTLTIDYGEIYGLLGANGAGKTTTIKMLCGLLSASDGQISLAGCSQDLRNPSLRQKIGYMSQKFTLYDDLTVIENLEFYCGVYGVPPRYRQQKIAWVLETVGLIGRETMLTGKLPGGWKQRVAFGASVMHEPEILFLDEPTSGVDPLARRQFWRLINDLARQGTAVLVTTHYLEEAEQCNRLGFMVAGEVVMQGSPSQIKAAQPGQLIELRLDRVQQAAEIFKTRLQAWRVSIFGDCLHLTLDHPDREIPEIKKIVSTAGIQVQSLRLLPFSLEDAFISVVQRINED</sequence>
<evidence type="ECO:0000313" key="4">
    <source>
        <dbReference type="EMBL" id="TRT56939.1"/>
    </source>
</evidence>
<dbReference type="InterPro" id="IPR027417">
    <property type="entry name" value="P-loop_NTPase"/>
</dbReference>
<evidence type="ECO:0000256" key="2">
    <source>
        <dbReference type="ARBA" id="ARBA00022840"/>
    </source>
</evidence>
<dbReference type="InterPro" id="IPR017871">
    <property type="entry name" value="ABC_transporter-like_CS"/>
</dbReference>
<dbReference type="AlphaFoldDB" id="A0A551Y7L6"/>
<dbReference type="PROSITE" id="PS00211">
    <property type="entry name" value="ABC_TRANSPORTER_1"/>
    <property type="match status" value="1"/>
</dbReference>
<dbReference type="SUPFAM" id="SSF52540">
    <property type="entry name" value="P-loop containing nucleoside triphosphate hydrolases"/>
    <property type="match status" value="2"/>
</dbReference>
<evidence type="ECO:0000259" key="3">
    <source>
        <dbReference type="PROSITE" id="PS50893"/>
    </source>
</evidence>
<evidence type="ECO:0000256" key="1">
    <source>
        <dbReference type="ARBA" id="ARBA00022741"/>
    </source>
</evidence>
<dbReference type="Proteomes" id="UP000316443">
    <property type="component" value="Unassembled WGS sequence"/>
</dbReference>
<dbReference type="EMBL" id="SFCA01000081">
    <property type="protein sequence ID" value="TRT56939.1"/>
    <property type="molecule type" value="Genomic_DNA"/>
</dbReference>
<name>A0A551Y7L6_MICAE</name>
<dbReference type="PANTHER" id="PTHR43038">
    <property type="entry name" value="ATP-BINDING CASSETTE, SUB-FAMILY H, MEMBER 1"/>
    <property type="match status" value="1"/>
</dbReference>
<keyword evidence="2 4" id="KW-0067">ATP-binding</keyword>
<dbReference type="InterPro" id="IPR003593">
    <property type="entry name" value="AAA+_ATPase"/>
</dbReference>
<dbReference type="Pfam" id="PF00005">
    <property type="entry name" value="ABC_tran"/>
    <property type="match status" value="2"/>
</dbReference>
<proteinExistence type="predicted"/>
<evidence type="ECO:0000313" key="5">
    <source>
        <dbReference type="Proteomes" id="UP000316443"/>
    </source>
</evidence>
<keyword evidence="1" id="KW-0547">Nucleotide-binding</keyword>
<dbReference type="CDD" id="cd03230">
    <property type="entry name" value="ABC_DR_subfamily_A"/>
    <property type="match status" value="2"/>
</dbReference>
<dbReference type="GO" id="GO:0005524">
    <property type="term" value="F:ATP binding"/>
    <property type="evidence" value="ECO:0007669"/>
    <property type="project" value="UniProtKB-KW"/>
</dbReference>
<gene>
    <name evidence="4" type="ORF">EWV85_07245</name>
</gene>
<dbReference type="Gene3D" id="3.40.50.300">
    <property type="entry name" value="P-loop containing nucleotide triphosphate hydrolases"/>
    <property type="match status" value="2"/>
</dbReference>
<feature type="domain" description="ABC transporter" evidence="3">
    <location>
        <begin position="332"/>
        <end position="561"/>
    </location>
</feature>
<accession>A0A551Y7L6</accession>
<dbReference type="SMART" id="SM00382">
    <property type="entry name" value="AAA"/>
    <property type="match status" value="2"/>
</dbReference>
<comment type="caution">
    <text evidence="4">The sequence shown here is derived from an EMBL/GenBank/DDBJ whole genome shotgun (WGS) entry which is preliminary data.</text>
</comment>
<dbReference type="PANTHER" id="PTHR43038:SF3">
    <property type="entry name" value="ABC TRANSPORTER G FAMILY MEMBER 20 ISOFORM X1"/>
    <property type="match status" value="1"/>
</dbReference>
<protein>
    <submittedName>
        <fullName evidence="4">ABC transporter ATP-binding protein</fullName>
    </submittedName>
</protein>
<dbReference type="InterPro" id="IPR003439">
    <property type="entry name" value="ABC_transporter-like_ATP-bd"/>
</dbReference>
<reference evidence="4 5" key="1">
    <citation type="submission" date="2019-01" db="EMBL/GenBank/DDBJ databases">
        <title>Coherence of Microcystis species and biogeography revealed through population genomics.</title>
        <authorList>
            <person name="Perez-Carrascal O.M."/>
            <person name="Terrat Y."/>
            <person name="Giani A."/>
            <person name="Fortin N."/>
            <person name="Tromas N."/>
            <person name="Shapiro B.J."/>
        </authorList>
    </citation>
    <scope>NUCLEOTIDE SEQUENCE [LARGE SCALE GENOMIC DNA]</scope>
    <source>
        <strain evidence="4">Ma_QC_C_20070703_M131</strain>
    </source>
</reference>
<dbReference type="PROSITE" id="PS50893">
    <property type="entry name" value="ABC_TRANSPORTER_2"/>
    <property type="match status" value="2"/>
</dbReference>